<keyword evidence="1" id="KW-0732">Signal</keyword>
<sequence>MTKALLLIVSLFGIISIPSASGSEALDLSPAKWIWHPSGRTLQNTFILFRKEINIEKKVKTAKGWILADSRYLFLVNGKRVQWGPAPSDPRWQEADPLDLSAYLRPGRNIVACIVCFFGTGDGTYPIGKPGFLFNVNIDGRKVVSNSGWQTRVARSWRPGAYKRWFLRALQEEFDARAFPYGWDSLSYVPDNQWYSAQEVSAGGAESSVCNSSSEYQWEIFGDPAITEIRKRSIPLMEEKFIRAEKLSGSMTLKWTGSPEEYFEMLIPNAFHAYKSATIMQNVPGPEYKIQPVGRDAVLLTFEFNEQGVGWPSFTINAPEGTIIELLVHEAHTPGKAVLINSHFNSWTRFICKEGLNRFETFDFESFRWLQLHIRNFNRAVTVSEVGMRRRVFPWRNVPEIALSNDTLQKVMNATINTLNNCAQETLVDGMARERQQYSGDGSHQMQAVFQAFGENTLPYRFINTFSQGSSLDGYFMDSWPAWDRLARTIERQMQLTGWGPILDHSIGFCFDSYHYYQYTGNKEALNEVYPRLVKFFGYLQKLLIQKESLLPAENLGMCSVYIDHEAYRKQRHKQLALNLYASAMCVNALAPLCELFNDHTLAKKVSRFGNQLLEGCIRKFWSKRQRVFIANLPWIKEEKEIRYCDRSLATAVLYKQCPGGNFMNSLEILRDCPPQMGFSYPCNAIWRLWALSENGQMGTVISDLKNRWGKMSSVWQNNTLQEFWHADTDDGSQWSHCAVAPLLMLYQGVAGAVPLTPGGQLYRIKPQPASLSHAKFSIATNSGLLGFETTGLRGNRIIRITIPRGLDIELWLDHREIISQKSQKRVSRGWKKYRIRGDGRMLTLPLKYT</sequence>
<dbReference type="SUPFAM" id="SSF48208">
    <property type="entry name" value="Six-hairpin glycosidases"/>
    <property type="match status" value="1"/>
</dbReference>
<evidence type="ECO:0000256" key="1">
    <source>
        <dbReference type="SAM" id="SignalP"/>
    </source>
</evidence>
<dbReference type="Gene3D" id="1.50.10.10">
    <property type="match status" value="1"/>
</dbReference>
<dbReference type="InterPro" id="IPR008928">
    <property type="entry name" value="6-hairpin_glycosidase_sf"/>
</dbReference>
<feature type="domain" description="Alpha-L-rhamnosidase six-hairpin glycosidase" evidence="2">
    <location>
        <begin position="401"/>
        <end position="546"/>
    </location>
</feature>
<evidence type="ECO:0000313" key="3">
    <source>
        <dbReference type="EMBL" id="RXF70136.1"/>
    </source>
</evidence>
<proteinExistence type="predicted"/>
<dbReference type="InterPro" id="IPR012341">
    <property type="entry name" value="6hp_glycosidase-like_sf"/>
</dbReference>
<evidence type="ECO:0000259" key="2">
    <source>
        <dbReference type="Pfam" id="PF17389"/>
    </source>
</evidence>
<reference evidence="3 4" key="1">
    <citation type="submission" date="2018-12" db="EMBL/GenBank/DDBJ databases">
        <title>The Draft Genome Sequence of the Soil Bacterium Pedobacter tournemirensis R1.</title>
        <authorList>
            <person name="He J."/>
        </authorList>
    </citation>
    <scope>NUCLEOTIDE SEQUENCE [LARGE SCALE GENOMIC DNA]</scope>
    <source>
        <strain evidence="3 4">R1</strain>
    </source>
</reference>
<evidence type="ECO:0000313" key="4">
    <source>
        <dbReference type="Proteomes" id="UP000290848"/>
    </source>
</evidence>
<accession>A0A4Q0MBL0</accession>
<dbReference type="PANTHER" id="PTHR34987:SF2">
    <property type="entry name" value="B, PUTATIVE (AFU_ORTHOLOGUE AFUA_7G05040)-RELATED"/>
    <property type="match status" value="1"/>
</dbReference>
<comment type="caution">
    <text evidence="3">The sequence shown here is derived from an EMBL/GenBank/DDBJ whole genome shotgun (WGS) entry which is preliminary data.</text>
</comment>
<dbReference type="RefSeq" id="WP_128769209.1">
    <property type="nucleotide sequence ID" value="NZ_RXOC01000005.1"/>
</dbReference>
<dbReference type="InterPro" id="IPR035396">
    <property type="entry name" value="Bac_rhamnosid6H"/>
</dbReference>
<dbReference type="GO" id="GO:0005975">
    <property type="term" value="P:carbohydrate metabolic process"/>
    <property type="evidence" value="ECO:0007669"/>
    <property type="project" value="InterPro"/>
</dbReference>
<feature type="chain" id="PRO_5020255302" evidence="1">
    <location>
        <begin position="23"/>
        <end position="850"/>
    </location>
</feature>
<dbReference type="Proteomes" id="UP000290848">
    <property type="component" value="Unassembled WGS sequence"/>
</dbReference>
<dbReference type="PANTHER" id="PTHR34987">
    <property type="entry name" value="C, PUTATIVE (AFU_ORTHOLOGUE AFUA_3G02880)-RELATED"/>
    <property type="match status" value="1"/>
</dbReference>
<dbReference type="Gene3D" id="2.60.120.260">
    <property type="entry name" value="Galactose-binding domain-like"/>
    <property type="match status" value="2"/>
</dbReference>
<dbReference type="AlphaFoldDB" id="A0A4Q0MBL0"/>
<name>A0A4Q0MBL0_9SPHI</name>
<feature type="signal peptide" evidence="1">
    <location>
        <begin position="1"/>
        <end position="22"/>
    </location>
</feature>
<organism evidence="3 4">
    <name type="scientific">Arcticibacter tournemirensis</name>
    <dbReference type="NCBI Taxonomy" id="699437"/>
    <lineage>
        <taxon>Bacteria</taxon>
        <taxon>Pseudomonadati</taxon>
        <taxon>Bacteroidota</taxon>
        <taxon>Sphingobacteriia</taxon>
        <taxon>Sphingobacteriales</taxon>
        <taxon>Sphingobacteriaceae</taxon>
        <taxon>Arcticibacter</taxon>
    </lineage>
</organism>
<dbReference type="EMBL" id="RXOC01000005">
    <property type="protein sequence ID" value="RXF70136.1"/>
    <property type="molecule type" value="Genomic_DNA"/>
</dbReference>
<dbReference type="Pfam" id="PF17389">
    <property type="entry name" value="Bac_rhamnosid6H"/>
    <property type="match status" value="1"/>
</dbReference>
<protein>
    <submittedName>
        <fullName evidence="3">Alpha-L-rhamnosidase</fullName>
    </submittedName>
</protein>
<gene>
    <name evidence="3" type="ORF">EKH83_09650</name>
</gene>
<dbReference type="Gene3D" id="2.60.420.10">
    <property type="entry name" value="Maltose phosphorylase, domain 3"/>
    <property type="match status" value="1"/>
</dbReference>